<dbReference type="AlphaFoldDB" id="A0A833V665"/>
<feature type="transmembrane region" description="Helical" evidence="15">
    <location>
        <begin position="136"/>
        <end position="161"/>
    </location>
</feature>
<accession>A0A833V665</accession>
<keyword evidence="10 15" id="KW-0472">Membrane</keyword>
<evidence type="ECO:0000256" key="3">
    <source>
        <dbReference type="ARBA" id="ARBA00022475"/>
    </source>
</evidence>
<evidence type="ECO:0000256" key="10">
    <source>
        <dbReference type="ARBA" id="ARBA00023136"/>
    </source>
</evidence>
<comment type="catalytic activity">
    <reaction evidence="12">
        <text>L-seryl-[protein] + ATP = O-phospho-L-seryl-[protein] + ADP + H(+)</text>
        <dbReference type="Rhea" id="RHEA:17989"/>
        <dbReference type="Rhea" id="RHEA-COMP:9863"/>
        <dbReference type="Rhea" id="RHEA-COMP:11604"/>
        <dbReference type="ChEBI" id="CHEBI:15378"/>
        <dbReference type="ChEBI" id="CHEBI:29999"/>
        <dbReference type="ChEBI" id="CHEBI:30616"/>
        <dbReference type="ChEBI" id="CHEBI:83421"/>
        <dbReference type="ChEBI" id="CHEBI:456216"/>
        <dbReference type="EC" id="2.7.11.1"/>
    </reaction>
</comment>
<evidence type="ECO:0000256" key="4">
    <source>
        <dbReference type="ARBA" id="ARBA00022527"/>
    </source>
</evidence>
<proteinExistence type="predicted"/>
<keyword evidence="9 13" id="KW-0067">ATP-binding</keyword>
<dbReference type="SMART" id="SM00220">
    <property type="entry name" value="S_TKc"/>
    <property type="match status" value="1"/>
</dbReference>
<dbReference type="EMBL" id="SWLB01000019">
    <property type="protein sequence ID" value="KAF3325902.1"/>
    <property type="molecule type" value="Genomic_DNA"/>
</dbReference>
<dbReference type="FunFam" id="1.10.510.10:FF:000395">
    <property type="entry name" value="receptor-like serine/threonine-protein kinase NCRK"/>
    <property type="match status" value="1"/>
</dbReference>
<keyword evidence="15" id="KW-0812">Transmembrane</keyword>
<sequence>MAFNTLVLQHYICMEKLKSNIQNTKVPPCTLSEYGISRKKTKETQEQKGCADALNWACTCTGVSSNNDSSTSNNNCSSSCQCIHDERNGVWNCTCGSQPTSNMHDLNCFSSCNCTSVTSGGSETSGYKEQLSNKGILIIVILCATLTAIIAVLGSVTFYLYRKDRLLPHFQLNSHVHTSDKYTSWSSRSNLISHHSSSLSGSAVKTGFHFNLFKTLVRQVSRMFGDVRGDLPGIIVRFSYGELDQATNKFSDENIIGVGGTSTVYRGQLSDGRMVAMKKLLPVGSEADFEFLSEIELISRLNHRHVVPLLGYCSENHGRQSERLLVLEYMSNGNLRECLNKAQGMINKEEGDRGIGMRMMEWKTRVAIALGAARGLEYLHEAAAPRILHRDIKSTNILLDDNFHAKITDLGMAKRLLNDENMASCSSSPARMLGTFGYFAPEYAIVGKASLKSDVFSFGVVLLELITGRPPIHKSPNKADESLVLWATPRLRDRKLVLTELPDPLLKGNFSEEQMQIMAHLARECLQWDPESRPTMSEVVQILSTIDPDKTNRGKLPTSLFMNTSHGNRRSVTGTNTPRVDSLARREMLIQAASSVTSERWSNQMQIQMHLQCPPSPLTSSSEREDQNDSEFDPRLATDLPSQFVERLIKLSSGSHIWHSPEDEAVDLTEPRLETFQPNFT</sequence>
<feature type="binding site" evidence="13">
    <location>
        <position position="278"/>
    </location>
    <ligand>
        <name>ATP</name>
        <dbReference type="ChEBI" id="CHEBI:30616"/>
    </ligand>
</feature>
<dbReference type="PROSITE" id="PS50011">
    <property type="entry name" value="PROTEIN_KINASE_DOM"/>
    <property type="match status" value="1"/>
</dbReference>
<keyword evidence="15" id="KW-1133">Transmembrane helix</keyword>
<comment type="catalytic activity">
    <reaction evidence="11">
        <text>L-threonyl-[protein] + ATP = O-phospho-L-threonyl-[protein] + ADP + H(+)</text>
        <dbReference type="Rhea" id="RHEA:46608"/>
        <dbReference type="Rhea" id="RHEA-COMP:11060"/>
        <dbReference type="Rhea" id="RHEA-COMP:11605"/>
        <dbReference type="ChEBI" id="CHEBI:15378"/>
        <dbReference type="ChEBI" id="CHEBI:30013"/>
        <dbReference type="ChEBI" id="CHEBI:30616"/>
        <dbReference type="ChEBI" id="CHEBI:61977"/>
        <dbReference type="ChEBI" id="CHEBI:456216"/>
        <dbReference type="EC" id="2.7.11.1"/>
    </reaction>
</comment>
<dbReference type="PANTHER" id="PTHR47989:SF23">
    <property type="entry name" value="RECEPTOR-LIKE SERINE_THREONINE-PROTEIN KINASE NCRK ISOFORM X1"/>
    <property type="match status" value="1"/>
</dbReference>
<evidence type="ECO:0000259" key="16">
    <source>
        <dbReference type="PROSITE" id="PS50011"/>
    </source>
</evidence>
<dbReference type="InterPro" id="IPR008271">
    <property type="entry name" value="Ser/Thr_kinase_AS"/>
</dbReference>
<keyword evidence="7 13" id="KW-0547">Nucleotide-binding</keyword>
<evidence type="ECO:0000256" key="14">
    <source>
        <dbReference type="SAM" id="MobiDB-lite"/>
    </source>
</evidence>
<keyword evidence="17" id="KW-0675">Receptor</keyword>
<feature type="domain" description="Protein kinase" evidence="16">
    <location>
        <begin position="250"/>
        <end position="546"/>
    </location>
</feature>
<gene>
    <name evidence="17" type="ORF">FCM35_KLT08982</name>
</gene>
<evidence type="ECO:0000256" key="9">
    <source>
        <dbReference type="ARBA" id="ARBA00022840"/>
    </source>
</evidence>
<protein>
    <recommendedName>
        <fullName evidence="2">non-specific serine/threonine protein kinase</fullName>
        <ecNumber evidence="2">2.7.11.1</ecNumber>
    </recommendedName>
</protein>
<comment type="subcellular location">
    <subcellularLocation>
        <location evidence="1">Cell membrane</location>
    </subcellularLocation>
</comment>
<evidence type="ECO:0000256" key="15">
    <source>
        <dbReference type="SAM" id="Phobius"/>
    </source>
</evidence>
<evidence type="ECO:0000256" key="13">
    <source>
        <dbReference type="PROSITE-ProRule" id="PRU10141"/>
    </source>
</evidence>
<dbReference type="Proteomes" id="UP000623129">
    <property type="component" value="Unassembled WGS sequence"/>
</dbReference>
<keyword evidence="6" id="KW-0808">Transferase</keyword>
<evidence type="ECO:0000256" key="12">
    <source>
        <dbReference type="ARBA" id="ARBA00048679"/>
    </source>
</evidence>
<dbReference type="SUPFAM" id="SSF56112">
    <property type="entry name" value="Protein kinase-like (PK-like)"/>
    <property type="match status" value="1"/>
</dbReference>
<dbReference type="InterPro" id="IPR017441">
    <property type="entry name" value="Protein_kinase_ATP_BS"/>
</dbReference>
<dbReference type="GO" id="GO:0005524">
    <property type="term" value="F:ATP binding"/>
    <property type="evidence" value="ECO:0007669"/>
    <property type="project" value="UniProtKB-UniRule"/>
</dbReference>
<keyword evidence="5" id="KW-0597">Phosphoprotein</keyword>
<dbReference type="Pfam" id="PF00069">
    <property type="entry name" value="Pkinase"/>
    <property type="match status" value="1"/>
</dbReference>
<dbReference type="PANTHER" id="PTHR47989">
    <property type="entry name" value="OS01G0750732 PROTEIN"/>
    <property type="match status" value="1"/>
</dbReference>
<keyword evidence="3" id="KW-1003">Cell membrane</keyword>
<evidence type="ECO:0000313" key="18">
    <source>
        <dbReference type="Proteomes" id="UP000623129"/>
    </source>
</evidence>
<dbReference type="GO" id="GO:0004674">
    <property type="term" value="F:protein serine/threonine kinase activity"/>
    <property type="evidence" value="ECO:0007669"/>
    <property type="project" value="UniProtKB-KW"/>
</dbReference>
<keyword evidence="4" id="KW-0723">Serine/threonine-protein kinase</keyword>
<dbReference type="Gene3D" id="1.10.510.10">
    <property type="entry name" value="Transferase(Phosphotransferase) domain 1"/>
    <property type="match status" value="1"/>
</dbReference>
<keyword evidence="8 17" id="KW-0418">Kinase</keyword>
<evidence type="ECO:0000256" key="6">
    <source>
        <dbReference type="ARBA" id="ARBA00022679"/>
    </source>
</evidence>
<dbReference type="InterPro" id="IPR000719">
    <property type="entry name" value="Prot_kinase_dom"/>
</dbReference>
<dbReference type="InterPro" id="IPR011009">
    <property type="entry name" value="Kinase-like_dom_sf"/>
</dbReference>
<dbReference type="OrthoDB" id="1890790at2759"/>
<dbReference type="Gene3D" id="3.30.200.20">
    <property type="entry name" value="Phosphorylase Kinase, domain 1"/>
    <property type="match status" value="1"/>
</dbReference>
<dbReference type="PROSITE" id="PS00107">
    <property type="entry name" value="PROTEIN_KINASE_ATP"/>
    <property type="match status" value="1"/>
</dbReference>
<comment type="caution">
    <text evidence="17">The sequence shown here is derived from an EMBL/GenBank/DDBJ whole genome shotgun (WGS) entry which is preliminary data.</text>
</comment>
<feature type="compositionally biased region" description="Basic and acidic residues" evidence="14">
    <location>
        <begin position="622"/>
        <end position="636"/>
    </location>
</feature>
<dbReference type="FunFam" id="3.30.200.20:FF:000415">
    <property type="entry name" value="receptor-like serine/threonine-protein kinase NCRK"/>
    <property type="match status" value="1"/>
</dbReference>
<evidence type="ECO:0000313" key="17">
    <source>
        <dbReference type="EMBL" id="KAF3325902.1"/>
    </source>
</evidence>
<dbReference type="PROSITE" id="PS00108">
    <property type="entry name" value="PROTEIN_KINASE_ST"/>
    <property type="match status" value="1"/>
</dbReference>
<evidence type="ECO:0000256" key="8">
    <source>
        <dbReference type="ARBA" id="ARBA00022777"/>
    </source>
</evidence>
<organism evidence="17 18">
    <name type="scientific">Carex littledalei</name>
    <dbReference type="NCBI Taxonomy" id="544730"/>
    <lineage>
        <taxon>Eukaryota</taxon>
        <taxon>Viridiplantae</taxon>
        <taxon>Streptophyta</taxon>
        <taxon>Embryophyta</taxon>
        <taxon>Tracheophyta</taxon>
        <taxon>Spermatophyta</taxon>
        <taxon>Magnoliopsida</taxon>
        <taxon>Liliopsida</taxon>
        <taxon>Poales</taxon>
        <taxon>Cyperaceae</taxon>
        <taxon>Cyperoideae</taxon>
        <taxon>Cariceae</taxon>
        <taxon>Carex</taxon>
        <taxon>Carex subgen. Euthyceras</taxon>
    </lineage>
</organism>
<dbReference type="CDD" id="cd14066">
    <property type="entry name" value="STKc_IRAK"/>
    <property type="match status" value="1"/>
</dbReference>
<evidence type="ECO:0000256" key="11">
    <source>
        <dbReference type="ARBA" id="ARBA00047899"/>
    </source>
</evidence>
<keyword evidence="18" id="KW-1185">Reference proteome</keyword>
<reference evidence="17" key="1">
    <citation type="submission" date="2020-01" db="EMBL/GenBank/DDBJ databases">
        <title>Genome sequence of Kobresia littledalei, the first chromosome-level genome in the family Cyperaceae.</title>
        <authorList>
            <person name="Qu G."/>
        </authorList>
    </citation>
    <scope>NUCLEOTIDE SEQUENCE</scope>
    <source>
        <strain evidence="17">C.B.Clarke</strain>
        <tissue evidence="17">Leaf</tissue>
    </source>
</reference>
<evidence type="ECO:0000256" key="7">
    <source>
        <dbReference type="ARBA" id="ARBA00022741"/>
    </source>
</evidence>
<evidence type="ECO:0000256" key="2">
    <source>
        <dbReference type="ARBA" id="ARBA00012513"/>
    </source>
</evidence>
<evidence type="ECO:0000256" key="1">
    <source>
        <dbReference type="ARBA" id="ARBA00004236"/>
    </source>
</evidence>
<dbReference type="GO" id="GO:0005886">
    <property type="term" value="C:plasma membrane"/>
    <property type="evidence" value="ECO:0007669"/>
    <property type="project" value="UniProtKB-SubCell"/>
</dbReference>
<feature type="region of interest" description="Disordered" evidence="14">
    <location>
        <begin position="612"/>
        <end position="638"/>
    </location>
</feature>
<name>A0A833V665_9POAL</name>
<evidence type="ECO:0000256" key="5">
    <source>
        <dbReference type="ARBA" id="ARBA00022553"/>
    </source>
</evidence>
<dbReference type="EC" id="2.7.11.1" evidence="2"/>